<protein>
    <submittedName>
        <fullName evidence="1">Uncharacterized protein</fullName>
    </submittedName>
</protein>
<keyword evidence="2" id="KW-1185">Reference proteome</keyword>
<proteinExistence type="predicted"/>
<dbReference type="Proteomes" id="UP000053237">
    <property type="component" value="Unassembled WGS sequence"/>
</dbReference>
<evidence type="ECO:0000313" key="1">
    <source>
        <dbReference type="EMBL" id="CCI47641.1"/>
    </source>
</evidence>
<organism evidence="1 2">
    <name type="scientific">Albugo candida</name>
    <dbReference type="NCBI Taxonomy" id="65357"/>
    <lineage>
        <taxon>Eukaryota</taxon>
        <taxon>Sar</taxon>
        <taxon>Stramenopiles</taxon>
        <taxon>Oomycota</taxon>
        <taxon>Peronosporomycetes</taxon>
        <taxon>Albuginales</taxon>
        <taxon>Albuginaceae</taxon>
        <taxon>Albugo</taxon>
    </lineage>
</organism>
<evidence type="ECO:0000313" key="2">
    <source>
        <dbReference type="Proteomes" id="UP000053237"/>
    </source>
</evidence>
<name>A0A024GLN0_9STRA</name>
<dbReference type="AlphaFoldDB" id="A0A024GLN0"/>
<dbReference type="EMBL" id="CAIX01000179">
    <property type="protein sequence ID" value="CCI47641.1"/>
    <property type="molecule type" value="Genomic_DNA"/>
</dbReference>
<sequence>MAFSYIFLYTRCSLLATIRLDTMHTIRSYGNQFDVECTIKFRFHKEAYPFGLIDLQSIWDAKAFQIHWSICNTAARLLRVNWLSTRSHRSTNSPRRLLLRHSAHEVACHVSTHQCIFQL</sequence>
<reference evidence="1 2" key="1">
    <citation type="submission" date="2012-05" db="EMBL/GenBank/DDBJ databases">
        <title>Recombination and specialization in a pathogen metapopulation.</title>
        <authorList>
            <person name="Gardiner A."/>
            <person name="Kemen E."/>
            <person name="Schultz-Larsen T."/>
            <person name="MacLean D."/>
            <person name="Van Oosterhout C."/>
            <person name="Jones J.D.G."/>
        </authorList>
    </citation>
    <scope>NUCLEOTIDE SEQUENCE [LARGE SCALE GENOMIC DNA]</scope>
    <source>
        <strain evidence="1 2">Ac Nc2</strain>
    </source>
</reference>
<dbReference type="InParanoid" id="A0A024GLN0"/>
<gene>
    <name evidence="1" type="ORF">BN9_086480</name>
</gene>
<comment type="caution">
    <text evidence="1">The sequence shown here is derived from an EMBL/GenBank/DDBJ whole genome shotgun (WGS) entry which is preliminary data.</text>
</comment>
<accession>A0A024GLN0</accession>